<name>E0NHM9_PEDAC</name>
<evidence type="ECO:0000256" key="7">
    <source>
        <dbReference type="ARBA" id="ARBA00022989"/>
    </source>
</evidence>
<dbReference type="PANTHER" id="PTHR32502:SF8">
    <property type="entry name" value="N-ACETYLGALACTOSAMINE PERMEASE IIC COMPONENT 1"/>
    <property type="match status" value="1"/>
</dbReference>
<evidence type="ECO:0000256" key="6">
    <source>
        <dbReference type="ARBA" id="ARBA00022692"/>
    </source>
</evidence>
<protein>
    <submittedName>
        <fullName evidence="10">PTS system sorbose-specific iic component</fullName>
        <ecNumber evidence="10">2.7.1.69</ecNumber>
    </submittedName>
</protein>
<evidence type="ECO:0000256" key="2">
    <source>
        <dbReference type="ARBA" id="ARBA00022448"/>
    </source>
</evidence>
<dbReference type="GO" id="GO:0005886">
    <property type="term" value="C:plasma membrane"/>
    <property type="evidence" value="ECO:0007669"/>
    <property type="project" value="UniProtKB-SubCell"/>
</dbReference>
<evidence type="ECO:0000256" key="5">
    <source>
        <dbReference type="ARBA" id="ARBA00022683"/>
    </source>
</evidence>
<proteinExistence type="predicted"/>
<comment type="caution">
    <text evidence="10">The sequence shown here is derived from an EMBL/GenBank/DDBJ whole genome shotgun (WGS) entry which is preliminary data.</text>
</comment>
<feature type="transmembrane region" description="Helical" evidence="9">
    <location>
        <begin position="206"/>
        <end position="237"/>
    </location>
</feature>
<gene>
    <name evidence="10" type="ORF">HMPREF0623_1552</name>
</gene>
<dbReference type="PROSITE" id="PS51106">
    <property type="entry name" value="PTS_EIIC_TYPE_4"/>
    <property type="match status" value="1"/>
</dbReference>
<keyword evidence="2" id="KW-0813">Transport</keyword>
<feature type="transmembrane region" description="Helical" evidence="9">
    <location>
        <begin position="7"/>
        <end position="26"/>
    </location>
</feature>
<dbReference type="EMBL" id="AEEG01000008">
    <property type="protein sequence ID" value="EFL95046.1"/>
    <property type="molecule type" value="Genomic_DNA"/>
</dbReference>
<evidence type="ECO:0000256" key="4">
    <source>
        <dbReference type="ARBA" id="ARBA00022597"/>
    </source>
</evidence>
<organism evidence="10 11">
    <name type="scientific">Pediococcus acidilactici DSM 20284</name>
    <dbReference type="NCBI Taxonomy" id="862514"/>
    <lineage>
        <taxon>Bacteria</taxon>
        <taxon>Bacillati</taxon>
        <taxon>Bacillota</taxon>
        <taxon>Bacilli</taxon>
        <taxon>Lactobacillales</taxon>
        <taxon>Lactobacillaceae</taxon>
        <taxon>Pediococcus</taxon>
        <taxon>Pediococcus acidilactici group</taxon>
    </lineage>
</organism>
<dbReference type="PANTHER" id="PTHR32502">
    <property type="entry name" value="N-ACETYLGALACTOSAMINE PERMEASE II COMPONENT-RELATED"/>
    <property type="match status" value="1"/>
</dbReference>
<reference evidence="10" key="1">
    <citation type="submission" date="2010-07" db="EMBL/GenBank/DDBJ databases">
        <authorList>
            <person name="Muzny D."/>
            <person name="Qin X."/>
            <person name="Deng J."/>
            <person name="Jiang H."/>
            <person name="Liu Y."/>
            <person name="Qu J."/>
            <person name="Song X.-Z."/>
            <person name="Zhang L."/>
            <person name="Thornton R."/>
            <person name="Coyle M."/>
            <person name="Francisco L."/>
            <person name="Jackson L."/>
            <person name="Javaid M."/>
            <person name="Korchina V."/>
            <person name="Kovar C."/>
            <person name="Mata R."/>
            <person name="Mathew T."/>
            <person name="Ngo R."/>
            <person name="Nguyen L."/>
            <person name="Nguyen N."/>
            <person name="Okwuonu G."/>
            <person name="Ongeri F."/>
            <person name="Pham C."/>
            <person name="Simmons D."/>
            <person name="Wilczek-Boney K."/>
            <person name="Hale W."/>
            <person name="Jakkamsetti A."/>
            <person name="Pham P."/>
            <person name="Ruth R."/>
            <person name="San Lucas F."/>
            <person name="Warren J."/>
            <person name="Zhang J."/>
            <person name="Zhao Z."/>
            <person name="Zhou C."/>
            <person name="Zhu D."/>
            <person name="Lee S."/>
            <person name="Bess C."/>
            <person name="Blankenburg K."/>
            <person name="Forbes L."/>
            <person name="Fu Q."/>
            <person name="Gubbala S."/>
            <person name="Hirani K."/>
            <person name="Jayaseelan J.C."/>
            <person name="Lara F."/>
            <person name="Munidasa M."/>
            <person name="Palculict T."/>
            <person name="Patil S."/>
            <person name="Pu L.-L."/>
            <person name="Saada N."/>
            <person name="Tang L."/>
            <person name="Weissenberger G."/>
            <person name="Zhu Y."/>
            <person name="Hemphill L."/>
            <person name="Shang Y."/>
            <person name="Youmans B."/>
            <person name="Ayvaz T."/>
            <person name="Ross M."/>
            <person name="Santibanez J."/>
            <person name="Aqrawi P."/>
            <person name="Gross S."/>
            <person name="Joshi V."/>
            <person name="Fowler G."/>
            <person name="Nazareth L."/>
            <person name="Reid J."/>
            <person name="Worley K."/>
            <person name="Petrosino J."/>
            <person name="Highlander S."/>
            <person name="Gibbs R."/>
        </authorList>
    </citation>
    <scope>NUCLEOTIDE SEQUENCE [LARGE SCALE GENOMIC DNA]</scope>
    <source>
        <strain evidence="10">DSM 20284</strain>
    </source>
</reference>
<keyword evidence="5" id="KW-0598">Phosphotransferase system</keyword>
<keyword evidence="4" id="KW-0762">Sugar transport</keyword>
<feature type="transmembrane region" description="Helical" evidence="9">
    <location>
        <begin position="76"/>
        <end position="95"/>
    </location>
</feature>
<keyword evidence="11" id="KW-1185">Reference proteome</keyword>
<keyword evidence="6 9" id="KW-0812">Transmembrane</keyword>
<dbReference type="GO" id="GO:0009401">
    <property type="term" value="P:phosphoenolpyruvate-dependent sugar phosphotransferase system"/>
    <property type="evidence" value="ECO:0007669"/>
    <property type="project" value="UniProtKB-KW"/>
</dbReference>
<evidence type="ECO:0000256" key="9">
    <source>
        <dbReference type="SAM" id="Phobius"/>
    </source>
</evidence>
<keyword evidence="7 9" id="KW-1133">Transmembrane helix</keyword>
<keyword evidence="3" id="KW-1003">Cell membrane</keyword>
<evidence type="ECO:0000256" key="1">
    <source>
        <dbReference type="ARBA" id="ARBA00004651"/>
    </source>
</evidence>
<dbReference type="HOGENOM" id="CLU_069101_2_0_9"/>
<evidence type="ECO:0000256" key="8">
    <source>
        <dbReference type="ARBA" id="ARBA00023136"/>
    </source>
</evidence>
<dbReference type="AlphaFoldDB" id="E0NHM9"/>
<dbReference type="EC" id="2.7.1.69" evidence="10"/>
<dbReference type="eggNOG" id="COG3715">
    <property type="taxonomic scope" value="Bacteria"/>
</dbReference>
<evidence type="ECO:0000313" key="11">
    <source>
        <dbReference type="Proteomes" id="UP000004470"/>
    </source>
</evidence>
<keyword evidence="8 9" id="KW-0472">Membrane</keyword>
<feature type="transmembrane region" description="Helical" evidence="9">
    <location>
        <begin position="101"/>
        <end position="119"/>
    </location>
</feature>
<dbReference type="InterPro" id="IPR004700">
    <property type="entry name" value="PTS_IIC_man"/>
</dbReference>
<dbReference type="InterPro" id="IPR050303">
    <property type="entry name" value="GatZ_KbaZ_carbometab"/>
</dbReference>
<accession>E0NHM9</accession>
<feature type="transmembrane region" description="Helical" evidence="9">
    <location>
        <begin position="179"/>
        <end position="199"/>
    </location>
</feature>
<evidence type="ECO:0000256" key="3">
    <source>
        <dbReference type="ARBA" id="ARBA00022475"/>
    </source>
</evidence>
<comment type="subcellular location">
    <subcellularLocation>
        <location evidence="1">Cell membrane</location>
        <topology evidence="1">Multi-pass membrane protein</topology>
    </subcellularLocation>
</comment>
<dbReference type="GO" id="GO:0016740">
    <property type="term" value="F:transferase activity"/>
    <property type="evidence" value="ECO:0007669"/>
    <property type="project" value="UniProtKB-KW"/>
</dbReference>
<evidence type="ECO:0000313" key="10">
    <source>
        <dbReference type="EMBL" id="EFL95046.1"/>
    </source>
</evidence>
<feature type="transmembrane region" description="Helical" evidence="9">
    <location>
        <begin position="46"/>
        <end position="64"/>
    </location>
</feature>
<sequence>MLVQAMLIFVVAFLGYLNSFFASIMISRPIIMGPLVGLVLGDLTTGIKVGAALELVWLGAMAIGASNPPDMVSGSVIGTSYVIVTHSSVATAVALAVPISMLMQMVWNLLMMLLIPLLAEKADKYATDENYYGVGLMHYIAVFSQAGILAFLTGLGFYLGSAVIKTFVNGIPAFVNNGFNYAMGIIPAIGFALLVRMIMTKKTAVFLLFGFLLAAYLKISILGVTAFGCVVAIILLVNTNSNGSHEVESEEDANEF</sequence>
<dbReference type="Pfam" id="PF03609">
    <property type="entry name" value="EII-Sor"/>
    <property type="match status" value="1"/>
</dbReference>
<dbReference type="Proteomes" id="UP000004470">
    <property type="component" value="Unassembled WGS sequence"/>
</dbReference>
<keyword evidence="10" id="KW-0808">Transferase</keyword>
<feature type="transmembrane region" description="Helical" evidence="9">
    <location>
        <begin position="131"/>
        <end position="159"/>
    </location>
</feature>